<dbReference type="AlphaFoldDB" id="F4KRK7"/>
<dbReference type="RefSeq" id="WP_013763551.1">
    <property type="nucleotide sequence ID" value="NC_015510.1"/>
</dbReference>
<dbReference type="Gene3D" id="2.60.40.680">
    <property type="match status" value="1"/>
</dbReference>
<gene>
    <name evidence="1" type="ordered locus">Halhy_1098</name>
</gene>
<accession>F4KRK7</accession>
<reference evidence="1 2" key="1">
    <citation type="journal article" date="2011" name="Stand. Genomic Sci.">
        <title>Complete genome sequence of Haliscomenobacter hydrossis type strain (O).</title>
        <authorList>
            <consortium name="US DOE Joint Genome Institute (JGI-PGF)"/>
            <person name="Daligault H."/>
            <person name="Lapidus A."/>
            <person name="Zeytun A."/>
            <person name="Nolan M."/>
            <person name="Lucas S."/>
            <person name="Del Rio T.G."/>
            <person name="Tice H."/>
            <person name="Cheng J.F."/>
            <person name="Tapia R."/>
            <person name="Han C."/>
            <person name="Goodwin L."/>
            <person name="Pitluck S."/>
            <person name="Liolios K."/>
            <person name="Pagani I."/>
            <person name="Ivanova N."/>
            <person name="Huntemann M."/>
            <person name="Mavromatis K."/>
            <person name="Mikhailova N."/>
            <person name="Pati A."/>
            <person name="Chen A."/>
            <person name="Palaniappan K."/>
            <person name="Land M."/>
            <person name="Hauser L."/>
            <person name="Brambilla E.M."/>
            <person name="Rohde M."/>
            <person name="Verbarg S."/>
            <person name="Goker M."/>
            <person name="Bristow J."/>
            <person name="Eisen J.A."/>
            <person name="Markowitz V."/>
            <person name="Hugenholtz P."/>
            <person name="Kyrpides N.C."/>
            <person name="Klenk H.P."/>
            <person name="Woyke T."/>
        </authorList>
    </citation>
    <scope>NUCLEOTIDE SEQUENCE [LARGE SCALE GENOMIC DNA]</scope>
    <source>
        <strain evidence="2">ATCC 27775 / DSM 1100 / LMG 10767 / O</strain>
    </source>
</reference>
<sequence length="678" mass="74588">MKKLVFLLTIALVIGLNSLSAKYFPSFVIGSKHKHSAPAEHSIGLKKGQTKPPVIDCGYTYTIIFPKDAKVASTPALKDTVMLTNSDCSLLGLNYQDEVFNYTTDSVVVHRTYFIINWLAYQDVCDEIPVFTHIDRDLWGVEGLAVTQVMVVDNDKDRDEEFWVSKDDTINNADDYYFPGDADWGGLSPAAGITKQPDLLKCNTEGEYYHAFSYTQLIYVKTSYPPSPVCVNGLSVALAPNGQGDAAISITAEDFVAADIYSPDGQGPETQNGLKRIKLYSINRVGEAIDKNQTTLTFNCTDKGKTIEVELHAWDVLGNHGTCVAPVEVQDKHNLCTGVTSVWPGDADRNGEVNHKDLFPIGLAYGKSGPARKTQSLEWKAQDAPLWAVNLPQRPVDLSNVDTDGNGQINALDTSALAANWRKKHADGIPKVLEAEIREEGVNLFLQGDTLYTGPGQWLPVVLGSNEQLAENVYGVAFTIAYDPAQIKEHELSFFTKNSWLGTQGEDLLVFQHKDPTLGKLDVALVRMDGRNRSGQGVIGKVKVTIEDLVFNLREGTNGKLKFEIQDVQLISNTYASIPINPLNSPIVVKNSVISKIHDRQIAHQVRLFPQPASHQLFVDYGSLQVQGFQLLQQDGRALTPVLSPTRQLDLQGIPGGIIFLRILTDKGVGLKKILITK</sequence>
<dbReference type="Proteomes" id="UP000008461">
    <property type="component" value="Chromosome"/>
</dbReference>
<dbReference type="OrthoDB" id="1522390at2"/>
<evidence type="ECO:0000313" key="1">
    <source>
        <dbReference type="EMBL" id="AEE48996.1"/>
    </source>
</evidence>
<proteinExistence type="predicted"/>
<evidence type="ECO:0000313" key="2">
    <source>
        <dbReference type="Proteomes" id="UP000008461"/>
    </source>
</evidence>
<evidence type="ECO:0008006" key="3">
    <source>
        <dbReference type="Google" id="ProtNLM"/>
    </source>
</evidence>
<dbReference type="HOGENOM" id="CLU_405318_0_0_10"/>
<organism evidence="1 2">
    <name type="scientific">Haliscomenobacter hydrossis (strain ATCC 27775 / DSM 1100 / LMG 10767 / O)</name>
    <dbReference type="NCBI Taxonomy" id="760192"/>
    <lineage>
        <taxon>Bacteria</taxon>
        <taxon>Pseudomonadati</taxon>
        <taxon>Bacteroidota</taxon>
        <taxon>Saprospiria</taxon>
        <taxon>Saprospirales</taxon>
        <taxon>Haliscomenobacteraceae</taxon>
        <taxon>Haliscomenobacter</taxon>
    </lineage>
</organism>
<dbReference type="KEGG" id="hhy:Halhy_1098"/>
<reference key="2">
    <citation type="submission" date="2011-04" db="EMBL/GenBank/DDBJ databases">
        <title>Complete sequence of chromosome of Haliscomenobacter hydrossis DSM 1100.</title>
        <authorList>
            <consortium name="US DOE Joint Genome Institute (JGI-PGF)"/>
            <person name="Lucas S."/>
            <person name="Han J."/>
            <person name="Lapidus A."/>
            <person name="Bruce D."/>
            <person name="Goodwin L."/>
            <person name="Pitluck S."/>
            <person name="Peters L."/>
            <person name="Kyrpides N."/>
            <person name="Mavromatis K."/>
            <person name="Ivanova N."/>
            <person name="Ovchinnikova G."/>
            <person name="Pagani I."/>
            <person name="Daligault H."/>
            <person name="Detter J.C."/>
            <person name="Han C."/>
            <person name="Land M."/>
            <person name="Hauser L."/>
            <person name="Markowitz V."/>
            <person name="Cheng J.-F."/>
            <person name="Hugenholtz P."/>
            <person name="Woyke T."/>
            <person name="Wu D."/>
            <person name="Verbarg S."/>
            <person name="Frueling A."/>
            <person name="Brambilla E."/>
            <person name="Klenk H.-P."/>
            <person name="Eisen J.A."/>
        </authorList>
    </citation>
    <scope>NUCLEOTIDE SEQUENCE</scope>
    <source>
        <strain>DSM 1100</strain>
    </source>
</reference>
<dbReference type="eggNOG" id="COG0384">
    <property type="taxonomic scope" value="Bacteria"/>
</dbReference>
<dbReference type="EMBL" id="CP002691">
    <property type="protein sequence ID" value="AEE48996.1"/>
    <property type="molecule type" value="Genomic_DNA"/>
</dbReference>
<keyword evidence="2" id="KW-1185">Reference proteome</keyword>
<dbReference type="eggNOG" id="COG3210">
    <property type="taxonomic scope" value="Bacteria"/>
</dbReference>
<dbReference type="eggNOG" id="COG4886">
    <property type="taxonomic scope" value="Bacteria"/>
</dbReference>
<protein>
    <recommendedName>
        <fullName evidence="3">Secretion system C-terminal sorting domain-containing protein</fullName>
    </recommendedName>
</protein>
<name>F4KRK7_HALH1</name>